<protein>
    <submittedName>
        <fullName evidence="1">Uncharacterized protein</fullName>
    </submittedName>
</protein>
<accession>S7VL97</accession>
<dbReference type="Proteomes" id="UP000014974">
    <property type="component" value="Unassembled WGS sequence"/>
</dbReference>
<organism evidence="1 2">
    <name type="scientific">Cyclobacterium qasimii M12-11B</name>
    <dbReference type="NCBI Taxonomy" id="641524"/>
    <lineage>
        <taxon>Bacteria</taxon>
        <taxon>Pseudomonadati</taxon>
        <taxon>Bacteroidota</taxon>
        <taxon>Cytophagia</taxon>
        <taxon>Cytophagales</taxon>
        <taxon>Cyclobacteriaceae</taxon>
        <taxon>Cyclobacterium</taxon>
    </lineage>
</organism>
<proteinExistence type="predicted"/>
<dbReference type="AlphaFoldDB" id="S7VL97"/>
<sequence length="62" mass="6847">MFAPPKIVALRADDRENNAPIVIRIKPKSPRNGLAAMAKAFSCALIISVRGRFPMVTRDIKI</sequence>
<name>S7VL97_9BACT</name>
<dbReference type="EMBL" id="ATNM01000033">
    <property type="protein sequence ID" value="EPR70980.1"/>
    <property type="molecule type" value="Genomic_DNA"/>
</dbReference>
<gene>
    <name evidence="1" type="ORF">ADICYQ_0794</name>
</gene>
<evidence type="ECO:0000313" key="2">
    <source>
        <dbReference type="Proteomes" id="UP000014974"/>
    </source>
</evidence>
<reference evidence="1 2" key="1">
    <citation type="journal article" date="2013" name="Genome Announc.">
        <title>Draft Genome Sequence of Cyclobacterium qasimii Strain M12-11BT, Isolated from Arctic Marine Sediment.</title>
        <authorList>
            <person name="Shivaji S."/>
            <person name="Ara S."/>
            <person name="Singh A."/>
            <person name="Kumar Pinnaka A."/>
        </authorList>
    </citation>
    <scope>NUCLEOTIDE SEQUENCE [LARGE SCALE GENOMIC DNA]</scope>
    <source>
        <strain evidence="1 2">M12-11B</strain>
    </source>
</reference>
<evidence type="ECO:0000313" key="1">
    <source>
        <dbReference type="EMBL" id="EPR70980.1"/>
    </source>
</evidence>
<comment type="caution">
    <text evidence="1">The sequence shown here is derived from an EMBL/GenBank/DDBJ whole genome shotgun (WGS) entry which is preliminary data.</text>
</comment>